<evidence type="ECO:0000259" key="1">
    <source>
        <dbReference type="Pfam" id="PF10026"/>
    </source>
</evidence>
<gene>
    <name evidence="2" type="ORF">GCM10012278_70860</name>
</gene>
<dbReference type="EMBL" id="BMNK01000016">
    <property type="protein sequence ID" value="GGP14561.1"/>
    <property type="molecule type" value="Genomic_DNA"/>
</dbReference>
<organism evidence="2 3">
    <name type="scientific">Nonomuraea glycinis</name>
    <dbReference type="NCBI Taxonomy" id="2047744"/>
    <lineage>
        <taxon>Bacteria</taxon>
        <taxon>Bacillati</taxon>
        <taxon>Actinomycetota</taxon>
        <taxon>Actinomycetes</taxon>
        <taxon>Streptosporangiales</taxon>
        <taxon>Streptosporangiaceae</taxon>
        <taxon>Nonomuraea</taxon>
    </lineage>
</organism>
<dbReference type="Proteomes" id="UP000660745">
    <property type="component" value="Unassembled WGS sequence"/>
</dbReference>
<sequence>MEELRTLVQRLTKLRESIAVANRRSRRAWLYLDEERRWFDLDAASTSSIGAMSITVLDTYSAMRRILLAPVADRVDLLRSMLEANKGMYRFHPGELDLVAVHLQSSGFPVDRDEERCLDALETLAAAGAWERMQRALDDALAVLLEATPGLQAPDITVLFVLGDPDDEHFMGPCLGLTGFGGISGNIAITFWPFPENVARLEATAVHELHHNLRWSPGGVVWDPMTVTVGEHIVGEGLADAFARQLYGDELGPARIGVPHLHDDEVFAKVLTGLDVTGMQNFTAWVHGDPGAEHLGVTPVGLPMGAGYAAGNRLVDTYLAATGQTAAQALHADASEIIATTLRLG</sequence>
<name>A0A918ABR8_9ACTN</name>
<dbReference type="Pfam" id="PF10026">
    <property type="entry name" value="DUF2268"/>
    <property type="match status" value="1"/>
</dbReference>
<protein>
    <recommendedName>
        <fullName evidence="1">DUF2268 domain-containing protein</fullName>
    </recommendedName>
</protein>
<feature type="domain" description="DUF2268" evidence="1">
    <location>
        <begin position="151"/>
        <end position="338"/>
    </location>
</feature>
<dbReference type="InterPro" id="IPR018728">
    <property type="entry name" value="DUF2268"/>
</dbReference>
<keyword evidence="3" id="KW-1185">Reference proteome</keyword>
<dbReference type="AlphaFoldDB" id="A0A918ABR8"/>
<accession>A0A918ABR8</accession>
<comment type="caution">
    <text evidence="2">The sequence shown here is derived from an EMBL/GenBank/DDBJ whole genome shotgun (WGS) entry which is preliminary data.</text>
</comment>
<proteinExistence type="predicted"/>
<reference evidence="2" key="2">
    <citation type="submission" date="2020-09" db="EMBL/GenBank/DDBJ databases">
        <authorList>
            <person name="Sun Q."/>
            <person name="Zhou Y."/>
        </authorList>
    </citation>
    <scope>NUCLEOTIDE SEQUENCE</scope>
    <source>
        <strain evidence="2">CGMCC 4.7430</strain>
    </source>
</reference>
<evidence type="ECO:0000313" key="2">
    <source>
        <dbReference type="EMBL" id="GGP14561.1"/>
    </source>
</evidence>
<evidence type="ECO:0000313" key="3">
    <source>
        <dbReference type="Proteomes" id="UP000660745"/>
    </source>
</evidence>
<reference evidence="2" key="1">
    <citation type="journal article" date="2014" name="Int. J. Syst. Evol. Microbiol.">
        <title>Complete genome sequence of Corynebacterium casei LMG S-19264T (=DSM 44701T), isolated from a smear-ripened cheese.</title>
        <authorList>
            <consortium name="US DOE Joint Genome Institute (JGI-PGF)"/>
            <person name="Walter F."/>
            <person name="Albersmeier A."/>
            <person name="Kalinowski J."/>
            <person name="Ruckert C."/>
        </authorList>
    </citation>
    <scope>NUCLEOTIDE SEQUENCE</scope>
    <source>
        <strain evidence="2">CGMCC 4.7430</strain>
    </source>
</reference>